<dbReference type="EMBL" id="JAZDQP010000004">
    <property type="protein sequence ID" value="MEE1866238.1"/>
    <property type="molecule type" value="Genomic_DNA"/>
</dbReference>
<reference evidence="1 2" key="1">
    <citation type="submission" date="2024-01" db="EMBL/GenBank/DDBJ databases">
        <title>Unpublished Manusciprt.</title>
        <authorList>
            <person name="Duman M."/>
            <person name="Valdes E.G."/>
            <person name="Ajmi N."/>
            <person name="Altun S."/>
            <person name="Saticioglu I.B."/>
        </authorList>
    </citation>
    <scope>NUCLEOTIDE SEQUENCE [LARGE SCALE GENOMIC DNA]</scope>
    <source>
        <strain evidence="1 2">120P</strain>
    </source>
</reference>
<organism evidence="1 2">
    <name type="scientific">Pseudomonas auratipiscis</name>
    <dbReference type="NCBI Taxonomy" id="3115853"/>
    <lineage>
        <taxon>Bacteria</taxon>
        <taxon>Pseudomonadati</taxon>
        <taxon>Pseudomonadota</taxon>
        <taxon>Gammaproteobacteria</taxon>
        <taxon>Pseudomonadales</taxon>
        <taxon>Pseudomonadaceae</taxon>
        <taxon>Pseudomonas</taxon>
    </lineage>
</organism>
<keyword evidence="2" id="KW-1185">Reference proteome</keyword>
<gene>
    <name evidence="1" type="ORF">V0R53_07490</name>
</gene>
<sequence>MNNLFEYASKELSTDAFLAWLFKELDENPDISLYRSHVFNALGFTKEGETPVNIHSKLQSGSVDLMLSFDVNDERRNILFENKTSSTIHSDQLNTYQKRFPDCYKYIYFKIGYIDTLERQSLGKYELISAHDFYNTVSFLANFHPIIHQYCAFLKDNWISKEEEALKNLAASCPDAFKSAIGQRHFIGELYEQLKGSDACLKFKKGVNKNGSPWTQLDFCQRKNYYEEKNETLFWRVDSRSGRTYLRINQYAAVPKDGLDIAAHKKRRLQALRKLAANISKPYDLKPGKLSNKGVRESEVIIFFFDENPYSRLKELIPEFTTNFQALYYQLE</sequence>
<comment type="caution">
    <text evidence="1">The sequence shown here is derived from an EMBL/GenBank/DDBJ whole genome shotgun (WGS) entry which is preliminary data.</text>
</comment>
<name>A0AB35WQM2_9PSED</name>
<dbReference type="RefSeq" id="WP_330079206.1">
    <property type="nucleotide sequence ID" value="NZ_JAZDCU010000005.1"/>
</dbReference>
<dbReference type="AlphaFoldDB" id="A0AB35WQM2"/>
<evidence type="ECO:0008006" key="3">
    <source>
        <dbReference type="Google" id="ProtNLM"/>
    </source>
</evidence>
<protein>
    <recommendedName>
        <fullName evidence="3">PD-(D/E)XK nuclease superfamily protein</fullName>
    </recommendedName>
</protein>
<proteinExistence type="predicted"/>
<accession>A0AB35WQM2</accession>
<evidence type="ECO:0000313" key="1">
    <source>
        <dbReference type="EMBL" id="MEE1866238.1"/>
    </source>
</evidence>
<dbReference type="Proteomes" id="UP001307839">
    <property type="component" value="Unassembled WGS sequence"/>
</dbReference>
<evidence type="ECO:0000313" key="2">
    <source>
        <dbReference type="Proteomes" id="UP001307839"/>
    </source>
</evidence>